<keyword evidence="2" id="KW-0677">Repeat</keyword>
<name>A0A6V8MQ75_9BACT</name>
<gene>
    <name evidence="4" type="ORF">GMPD_01270</name>
    <name evidence="5" type="ORF">M1B72_00330</name>
</gene>
<dbReference type="RefSeq" id="WP_183344036.1">
    <property type="nucleotide sequence ID" value="NZ_BLXY01000001.1"/>
</dbReference>
<dbReference type="GO" id="GO:0004792">
    <property type="term" value="F:thiosulfate-cyanide sulfurtransferase activity"/>
    <property type="evidence" value="ECO:0007669"/>
    <property type="project" value="TreeGrafter"/>
</dbReference>
<dbReference type="InterPro" id="IPR001763">
    <property type="entry name" value="Rhodanese-like_dom"/>
</dbReference>
<dbReference type="Proteomes" id="UP000568888">
    <property type="component" value="Unassembled WGS sequence"/>
</dbReference>
<reference evidence="5" key="3">
    <citation type="submission" date="2022-04" db="EMBL/GenBank/DDBJ databases">
        <authorList>
            <person name="Liu G."/>
        </authorList>
    </citation>
    <scope>NUCLEOTIDE SEQUENCE</scope>
    <source>
        <strain evidence="5">RG22</strain>
    </source>
</reference>
<evidence type="ECO:0000313" key="6">
    <source>
        <dbReference type="Proteomes" id="UP000568888"/>
    </source>
</evidence>
<evidence type="ECO:0000313" key="4">
    <source>
        <dbReference type="EMBL" id="GFO62208.1"/>
    </source>
</evidence>
<dbReference type="Gene3D" id="3.40.250.10">
    <property type="entry name" value="Rhodanese-like domain"/>
    <property type="match status" value="2"/>
</dbReference>
<evidence type="ECO:0000256" key="1">
    <source>
        <dbReference type="ARBA" id="ARBA00022679"/>
    </source>
</evidence>
<dbReference type="AlphaFoldDB" id="A0A6V8MQ75"/>
<reference evidence="4" key="2">
    <citation type="journal article" date="2021" name="Int. J. Syst. Evol. Microbiol.">
        <title>Geomonas silvestris sp. nov., Geomonas paludis sp. nov. and Geomonas limicola sp. nov., isolated from terrestrial environments, and emended description of the genus Geomonas.</title>
        <authorList>
            <person name="Itoh H."/>
            <person name="Xu Z."/>
            <person name="Masuda Y."/>
            <person name="Ushijima N."/>
            <person name="Hayakawa C."/>
            <person name="Shiratori Y."/>
            <person name="Senoo K."/>
        </authorList>
    </citation>
    <scope>NUCLEOTIDE SEQUENCE</scope>
    <source>
        <strain evidence="4">Red736</strain>
    </source>
</reference>
<dbReference type="NCBIfam" id="NF040901">
    <property type="entry name" value="SeO3_TeO2_ExtH"/>
    <property type="match status" value="1"/>
</dbReference>
<dbReference type="InterPro" id="IPR045078">
    <property type="entry name" value="TST/MPST-like"/>
</dbReference>
<keyword evidence="1" id="KW-0808">Transferase</keyword>
<accession>A0A6V8MQ75</accession>
<evidence type="ECO:0000259" key="3">
    <source>
        <dbReference type="PROSITE" id="PS50206"/>
    </source>
</evidence>
<sequence>MSEKMMQKSRVLLFSLLGLIAVAVLSIWGCGDTSYDSPAKGITTTKTATALIEPAELNQWITEGKVNKAGGYDRVVVLQVDGTATNYDLGHIPGSQSVGLNAELAQTRVEGPMYTGAMVPDGTTMDTLIQRTGIDANTTIVFTTSEAESASPWNLTRGYTVFRYWGFPKERLKVLNGGNKAWKAAGLPLVFDKPTIARSSYVVTPNSINRVKPDLRASLSDMIAAVTAGTASNDFIDGRSTDVPAGPTSDLIDTSTPTKYVVFEGAVHGGRNKAHTLLHTAGKFKSVDEVKTALAIPAGRTSVYTICRAGNIASVLFFAIDGYAYYNETTAGAMKAIWYDGSWGQWGLMASSDKVGATLVNAGGKLAVGSIWDTTALTDSRTYNIDAGRAIVTYNTRLLSPEPTYATGNQIEDADAAYHSPVTTSNGSGTSGGGGGC</sequence>
<proteinExistence type="predicted"/>
<evidence type="ECO:0000256" key="2">
    <source>
        <dbReference type="ARBA" id="ARBA00022737"/>
    </source>
</evidence>
<dbReference type="Proteomes" id="UP000831485">
    <property type="component" value="Chromosome"/>
</dbReference>
<dbReference type="EMBL" id="BLXY01000001">
    <property type="protein sequence ID" value="GFO62208.1"/>
    <property type="molecule type" value="Genomic_DNA"/>
</dbReference>
<dbReference type="InterPro" id="IPR036873">
    <property type="entry name" value="Rhodanese-like_dom_sf"/>
</dbReference>
<dbReference type="PANTHER" id="PTHR11364:SF27">
    <property type="entry name" value="SULFURTRANSFERASE"/>
    <property type="match status" value="1"/>
</dbReference>
<feature type="domain" description="Rhodanese" evidence="3">
    <location>
        <begin position="71"/>
        <end position="191"/>
    </location>
</feature>
<protein>
    <submittedName>
        <fullName evidence="5">Rhodanese-like domain-containing protein</fullName>
    </submittedName>
</protein>
<dbReference type="EMBL" id="CP096574">
    <property type="protein sequence ID" value="UPU36182.1"/>
    <property type="molecule type" value="Genomic_DNA"/>
</dbReference>
<evidence type="ECO:0000313" key="5">
    <source>
        <dbReference type="EMBL" id="UPU36182.1"/>
    </source>
</evidence>
<reference evidence="6" key="1">
    <citation type="submission" date="2020-06" db="EMBL/GenBank/DDBJ databases">
        <title>Draft genomic sequecing of Geomonas sp. Red736.</title>
        <authorList>
            <person name="Itoh H."/>
            <person name="Xu Z.X."/>
            <person name="Ushijima N."/>
            <person name="Masuda Y."/>
            <person name="Shiratori Y."/>
            <person name="Senoo K."/>
        </authorList>
    </citation>
    <scope>NUCLEOTIDE SEQUENCE [LARGE SCALE GENOMIC DNA]</scope>
    <source>
        <strain evidence="6">Red736</strain>
    </source>
</reference>
<dbReference type="PANTHER" id="PTHR11364">
    <property type="entry name" value="THIOSULFATE SULFERTANSFERASE"/>
    <property type="match status" value="1"/>
</dbReference>
<keyword evidence="7" id="KW-1185">Reference proteome</keyword>
<dbReference type="PROSITE" id="PS50206">
    <property type="entry name" value="RHODANESE_3"/>
    <property type="match status" value="1"/>
</dbReference>
<evidence type="ECO:0000313" key="7">
    <source>
        <dbReference type="Proteomes" id="UP000831485"/>
    </source>
</evidence>
<dbReference type="SUPFAM" id="SSF52821">
    <property type="entry name" value="Rhodanese/Cell cycle control phosphatase"/>
    <property type="match status" value="1"/>
</dbReference>
<dbReference type="Pfam" id="PF00581">
    <property type="entry name" value="Rhodanese"/>
    <property type="match status" value="1"/>
</dbReference>
<organism evidence="4 6">
    <name type="scientific">Geomonas paludis</name>
    <dbReference type="NCBI Taxonomy" id="2740185"/>
    <lineage>
        <taxon>Bacteria</taxon>
        <taxon>Pseudomonadati</taxon>
        <taxon>Thermodesulfobacteriota</taxon>
        <taxon>Desulfuromonadia</taxon>
        <taxon>Geobacterales</taxon>
        <taxon>Geobacteraceae</taxon>
        <taxon>Geomonas</taxon>
    </lineage>
</organism>